<evidence type="ECO:0000313" key="2">
    <source>
        <dbReference type="EMBL" id="RII98496.1"/>
    </source>
</evidence>
<organism evidence="2 3">
    <name type="scientific">Clavibacter nebraskensis</name>
    <dbReference type="NCBI Taxonomy" id="31963"/>
    <lineage>
        <taxon>Bacteria</taxon>
        <taxon>Bacillati</taxon>
        <taxon>Actinomycetota</taxon>
        <taxon>Actinomycetes</taxon>
        <taxon>Micrococcales</taxon>
        <taxon>Microbacteriaceae</taxon>
        <taxon>Clavibacter</taxon>
    </lineage>
</organism>
<proteinExistence type="predicted"/>
<gene>
    <name evidence="2" type="ORF">DZF97_16490</name>
</gene>
<comment type="caution">
    <text evidence="2">The sequence shown here is derived from an EMBL/GenBank/DDBJ whole genome shotgun (WGS) entry which is preliminary data.</text>
</comment>
<sequence length="84" mass="8783">MIRDSWLDGGIAVAQPWTDFAPNVWTDGRLAEHRNTGPAATINDKRPQLSASEALAQTPAAYLGGTDGWDPTGAPAEDAAPLAP</sequence>
<protein>
    <submittedName>
        <fullName evidence="2">Uncharacterized protein</fullName>
    </submittedName>
</protein>
<evidence type="ECO:0000256" key="1">
    <source>
        <dbReference type="SAM" id="MobiDB-lite"/>
    </source>
</evidence>
<dbReference type="EMBL" id="QWED01000895">
    <property type="protein sequence ID" value="RII98496.1"/>
    <property type="molecule type" value="Genomic_DNA"/>
</dbReference>
<feature type="non-terminal residue" evidence="2">
    <location>
        <position position="84"/>
    </location>
</feature>
<dbReference type="Proteomes" id="UP000265361">
    <property type="component" value="Unassembled WGS sequence"/>
</dbReference>
<dbReference type="Gene3D" id="2.160.20.10">
    <property type="entry name" value="Single-stranded right-handed beta-helix, Pectin lyase-like"/>
    <property type="match status" value="1"/>
</dbReference>
<accession>A0A399P0Z4</accession>
<dbReference type="InterPro" id="IPR012334">
    <property type="entry name" value="Pectin_lyas_fold"/>
</dbReference>
<dbReference type="AlphaFoldDB" id="A0A399P0Z4"/>
<feature type="region of interest" description="Disordered" evidence="1">
    <location>
        <begin position="54"/>
        <end position="84"/>
    </location>
</feature>
<reference evidence="2 3" key="1">
    <citation type="submission" date="2018-08" db="EMBL/GenBank/DDBJ databases">
        <title>Genome Sequence of Clavibacter michiganensis Subspecies type strains, and the Atypical Peach-Colored Strains Isolated from Tomato.</title>
        <authorList>
            <person name="Osdaghi E."/>
            <person name="Portier P."/>
            <person name="Briand M."/>
            <person name="Jacques M.-A."/>
        </authorList>
    </citation>
    <scope>NUCLEOTIDE SEQUENCE [LARGE SCALE GENOMIC DNA]</scope>
    <source>
        <strain evidence="2 3">CFBP 7577</strain>
    </source>
</reference>
<name>A0A399P0Z4_9MICO</name>
<evidence type="ECO:0000313" key="3">
    <source>
        <dbReference type="Proteomes" id="UP000265361"/>
    </source>
</evidence>